<comment type="caution">
    <text evidence="1">The sequence shown here is derived from an EMBL/GenBank/DDBJ whole genome shotgun (WGS) entry which is preliminary data.</text>
</comment>
<evidence type="ECO:0000313" key="2">
    <source>
        <dbReference type="Proteomes" id="UP001172386"/>
    </source>
</evidence>
<dbReference type="EMBL" id="JAPDRQ010000013">
    <property type="protein sequence ID" value="KAJ9662797.1"/>
    <property type="molecule type" value="Genomic_DNA"/>
</dbReference>
<keyword evidence="2" id="KW-1185">Reference proteome</keyword>
<evidence type="ECO:0000313" key="1">
    <source>
        <dbReference type="EMBL" id="KAJ9662797.1"/>
    </source>
</evidence>
<organism evidence="1 2">
    <name type="scientific">Neophaeococcomyces mojaviensis</name>
    <dbReference type="NCBI Taxonomy" id="3383035"/>
    <lineage>
        <taxon>Eukaryota</taxon>
        <taxon>Fungi</taxon>
        <taxon>Dikarya</taxon>
        <taxon>Ascomycota</taxon>
        <taxon>Pezizomycotina</taxon>
        <taxon>Eurotiomycetes</taxon>
        <taxon>Chaetothyriomycetidae</taxon>
        <taxon>Chaetothyriales</taxon>
        <taxon>Chaetothyriales incertae sedis</taxon>
        <taxon>Neophaeococcomyces</taxon>
    </lineage>
</organism>
<sequence length="484" mass="53068">MSSSLHSAQTTEDVQKGSKKRKHDGDSKEAKNKKRKQLDGHADADQVDQVTSRSDKKEKKHKKDRKSSQEAASVETAQVNTAPSLNGVIESLPVVKKDKKTKRKQAEDTDAVVAPMERSVTESISSPKKEKRKRKSKEVEDEAMKLEAPLDMGDIGIPDAPSIVQEVDEPAVEETTRQTQTFEAVLSDQLDSKVATSFYSTRTSLYLPIPPVGLGNPMPAVLSLHLAPLLLTYFSPAGGVVLSYHEPVLSARPEAGVNKALLPPSSAQTLGHEPDGTFLKVGEELGVCWAWLTVTFLVFKPAPGDELKGWTNVMSEGFIGVVCYNYFQAAVSKNRIPKTWTWSGDSSQGRRQRKTPRKGKLNDSDEPSQETVADSQEAMVVQEDDTLDDSAGTFLDESGSKVPDTITIRVADLEVVPAADRGKWSLQIEGSLLDDDAEAEVREEERQRYESRMSKHKSRSRTGTPMMSGGLPTHSRARSVVSTP</sequence>
<reference evidence="1" key="1">
    <citation type="submission" date="2022-10" db="EMBL/GenBank/DDBJ databases">
        <title>Culturing micro-colonial fungi from biological soil crusts in the Mojave desert and describing Neophaeococcomyces mojavensis, and introducing the new genera and species Taxawa tesnikishii.</title>
        <authorList>
            <person name="Kurbessoian T."/>
            <person name="Stajich J.E."/>
        </authorList>
    </citation>
    <scope>NUCLEOTIDE SEQUENCE</scope>
    <source>
        <strain evidence="1">JES_112</strain>
    </source>
</reference>
<proteinExistence type="predicted"/>
<name>A0ACC3AHR6_9EURO</name>
<protein>
    <submittedName>
        <fullName evidence="1">Uncharacterized protein</fullName>
    </submittedName>
</protein>
<dbReference type="Proteomes" id="UP001172386">
    <property type="component" value="Unassembled WGS sequence"/>
</dbReference>
<gene>
    <name evidence="1" type="ORF">H2198_001249</name>
</gene>
<accession>A0ACC3AHR6</accession>